<evidence type="ECO:0000256" key="9">
    <source>
        <dbReference type="ARBA" id="ARBA00023242"/>
    </source>
</evidence>
<evidence type="ECO:0000256" key="1">
    <source>
        <dbReference type="ARBA" id="ARBA00003836"/>
    </source>
</evidence>
<reference evidence="12 13" key="1">
    <citation type="submission" date="2024-09" db="EMBL/GenBank/DDBJ databases">
        <title>Itraconazole resistance in Madurella fahalii resulting from another homologue of gene encoding cytochrome P450 14-alpha sterol demethylase (CYP51).</title>
        <authorList>
            <person name="Yoshioka I."/>
            <person name="Fahal A.H."/>
            <person name="Kaneko S."/>
            <person name="Yaguchi T."/>
        </authorList>
    </citation>
    <scope>NUCLEOTIDE SEQUENCE [LARGE SCALE GENOMIC DNA]</scope>
    <source>
        <strain evidence="12 13">IFM 68171</strain>
    </source>
</reference>
<keyword evidence="9" id="KW-0539">Nucleus</keyword>
<gene>
    <name evidence="12" type="primary">YAE1</name>
    <name evidence="12" type="ORF">MFIFM68171_00787</name>
</gene>
<dbReference type="PANTHER" id="PTHR18829:SF0">
    <property type="entry name" value="PROTEIN YAE1 HOMOLOG"/>
    <property type="match status" value="1"/>
</dbReference>
<evidence type="ECO:0000256" key="6">
    <source>
        <dbReference type="ARBA" id="ARBA00017286"/>
    </source>
</evidence>
<evidence type="ECO:0000313" key="12">
    <source>
        <dbReference type="EMBL" id="GAB1310577.1"/>
    </source>
</evidence>
<dbReference type="Proteomes" id="UP001628179">
    <property type="component" value="Unassembled WGS sequence"/>
</dbReference>
<dbReference type="PANTHER" id="PTHR18829">
    <property type="entry name" value="PROTEIN YAE1 HOMOLOG"/>
    <property type="match status" value="1"/>
</dbReference>
<feature type="compositionally biased region" description="Low complexity" evidence="10">
    <location>
        <begin position="1"/>
        <end position="27"/>
    </location>
</feature>
<feature type="region of interest" description="Disordered" evidence="10">
    <location>
        <begin position="258"/>
        <end position="289"/>
    </location>
</feature>
<evidence type="ECO:0000256" key="4">
    <source>
        <dbReference type="ARBA" id="ARBA00007096"/>
    </source>
</evidence>
<evidence type="ECO:0000256" key="8">
    <source>
        <dbReference type="ARBA" id="ARBA00022490"/>
    </source>
</evidence>
<evidence type="ECO:0000259" key="11">
    <source>
        <dbReference type="Pfam" id="PF09811"/>
    </source>
</evidence>
<evidence type="ECO:0000256" key="5">
    <source>
        <dbReference type="ARBA" id="ARBA00011427"/>
    </source>
</evidence>
<comment type="subcellular location">
    <subcellularLocation>
        <location evidence="3">Cytoplasm</location>
    </subcellularLocation>
    <subcellularLocation>
        <location evidence="2">Nucleus</location>
    </subcellularLocation>
</comment>
<dbReference type="InterPro" id="IPR038881">
    <property type="entry name" value="Yae1-like"/>
</dbReference>
<name>A0ABQ0FYJ1_9PEZI</name>
<dbReference type="Pfam" id="PF09811">
    <property type="entry name" value="Yae1_N"/>
    <property type="match status" value="1"/>
</dbReference>
<proteinExistence type="inferred from homology"/>
<comment type="function">
    <text evidence="1">The complex LTO1:YAE1 may function as a target specific adapter that probably recruits apo-RPLI1 to the cytosolic iron-sulfur protein assembly (CIA) complex machinery. May be required for biogenesis of the large ribosomal subunit and initiation of translation.</text>
</comment>
<accession>A0ABQ0FYJ1</accession>
<evidence type="ECO:0000256" key="3">
    <source>
        <dbReference type="ARBA" id="ARBA00004496"/>
    </source>
</evidence>
<dbReference type="GeneID" id="98171532"/>
<dbReference type="RefSeq" id="XP_070912310.1">
    <property type="nucleotide sequence ID" value="XM_071056209.1"/>
</dbReference>
<dbReference type="InterPro" id="IPR019191">
    <property type="entry name" value="Essential_protein_Yae1_N"/>
</dbReference>
<sequence>MTSHNPTNPTTTTTTTTTNNDNNNNDNITELSTNGNYRNETLDDVWGGNDHAPQTVTSSAALPGAHPSDMPRLQQAHSTAGYRDGIAAAKGRSAQAGFDEGFGLGATVGARAGQLLGVLEGLAAAVGLHSLSSFLPHAHSERQRAESARVAALLAEARRELSVQGVFGAEYWADDGNWRYEVPAPAPVPVPASAPAAGSGSGLGSDGGEFGMYGVVFADVAAAHPLLRKWSAIVREEAERYGVDWEVLKDEVEEGMRREELEGVDGEADRLRRDREARPAVKGREALAW</sequence>
<keyword evidence="13" id="KW-1185">Reference proteome</keyword>
<feature type="compositionally biased region" description="Polar residues" evidence="10">
    <location>
        <begin position="28"/>
        <end position="39"/>
    </location>
</feature>
<comment type="subunit">
    <text evidence="5">May form a complex with LTO1.</text>
</comment>
<protein>
    <recommendedName>
        <fullName evidence="7">Protein YAE1</fullName>
    </recommendedName>
    <alternativeName>
        <fullName evidence="6">Protein yae1</fullName>
    </alternativeName>
</protein>
<evidence type="ECO:0000256" key="10">
    <source>
        <dbReference type="SAM" id="MobiDB-lite"/>
    </source>
</evidence>
<feature type="region of interest" description="Disordered" evidence="10">
    <location>
        <begin position="1"/>
        <end position="78"/>
    </location>
</feature>
<keyword evidence="8" id="KW-0963">Cytoplasm</keyword>
<comment type="caution">
    <text evidence="12">The sequence shown here is derived from an EMBL/GenBank/DDBJ whole genome shotgun (WGS) entry which is preliminary data.</text>
</comment>
<dbReference type="EMBL" id="BAAFSV010000001">
    <property type="protein sequence ID" value="GAB1310577.1"/>
    <property type="molecule type" value="Genomic_DNA"/>
</dbReference>
<feature type="domain" description="Essential protein Yae1 N-terminal" evidence="11">
    <location>
        <begin position="81"/>
        <end position="119"/>
    </location>
</feature>
<evidence type="ECO:0000256" key="2">
    <source>
        <dbReference type="ARBA" id="ARBA00004123"/>
    </source>
</evidence>
<evidence type="ECO:0000256" key="7">
    <source>
        <dbReference type="ARBA" id="ARBA00018400"/>
    </source>
</evidence>
<evidence type="ECO:0000313" key="13">
    <source>
        <dbReference type="Proteomes" id="UP001628179"/>
    </source>
</evidence>
<organism evidence="12 13">
    <name type="scientific">Madurella fahalii</name>
    <dbReference type="NCBI Taxonomy" id="1157608"/>
    <lineage>
        <taxon>Eukaryota</taxon>
        <taxon>Fungi</taxon>
        <taxon>Dikarya</taxon>
        <taxon>Ascomycota</taxon>
        <taxon>Pezizomycotina</taxon>
        <taxon>Sordariomycetes</taxon>
        <taxon>Sordariomycetidae</taxon>
        <taxon>Sordariales</taxon>
        <taxon>Sordariales incertae sedis</taxon>
        <taxon>Madurella</taxon>
    </lineage>
</organism>
<comment type="similarity">
    <text evidence="4">Belongs to the YAE1 family.</text>
</comment>